<name>A0ABP8HPZ9_9BACT</name>
<sequence>MRHRILLLALLLPALAQSQSLLDRFSDKVKNRVDQKIDQGMDKGLDAAEGKAAEAARKDKTKAQPAAQPAATAASPASTAAPASTATATPAVAATPAAAFKAYSRYDFIPGAEIVYAEDFSQDVIGEFPLKWSTNNRGEAVTIQGLDGKWMQLFKEGHFVSPYIKKLPENFTTEFDLVLHLPPNTQNTNYPEFVIRLMNVETGDDRARKFFAGNFEAKTDVRLVLAPYPEEGSTLSIFSSEGGHNNVLFSQEGKDLRSMSGLIDKPIHVAIWVQKERFRLWINGDKIYDLPQAVPANAAFNRLAFETGSSPYTDNEVGYYISNIRFAQGSADLRSKLLTEGRLVTNGIHFDVSSDRIKPESAGVLQEIAKVLQDNPSVKVKITGHTDSDGDAAKNLALSKQRAAAVRSALAGMGVDASRLQTDGKGAGQPVADNASKEGKAKNRRVEFVKL</sequence>
<evidence type="ECO:0000313" key="8">
    <source>
        <dbReference type="EMBL" id="GAA4342478.1"/>
    </source>
</evidence>
<dbReference type="PRINTS" id="PR01021">
    <property type="entry name" value="OMPADOMAIN"/>
</dbReference>
<dbReference type="PROSITE" id="PS51123">
    <property type="entry name" value="OMPA_2"/>
    <property type="match status" value="1"/>
</dbReference>
<evidence type="ECO:0000256" key="5">
    <source>
        <dbReference type="SAM" id="MobiDB-lite"/>
    </source>
</evidence>
<keyword evidence="3" id="KW-0998">Cell outer membrane</keyword>
<protein>
    <recommendedName>
        <fullName evidence="7">OmpA-like domain-containing protein</fullName>
    </recommendedName>
</protein>
<proteinExistence type="predicted"/>
<gene>
    <name evidence="8" type="ORF">GCM10023184_42000</name>
</gene>
<evidence type="ECO:0000256" key="2">
    <source>
        <dbReference type="ARBA" id="ARBA00023136"/>
    </source>
</evidence>
<comment type="subcellular location">
    <subcellularLocation>
        <location evidence="1">Cell outer membrane</location>
    </subcellularLocation>
</comment>
<feature type="domain" description="OmpA-like" evidence="7">
    <location>
        <begin position="337"/>
        <end position="451"/>
    </location>
</feature>
<organism evidence="8 9">
    <name type="scientific">Flaviaesturariibacter amylovorans</name>
    <dbReference type="NCBI Taxonomy" id="1084520"/>
    <lineage>
        <taxon>Bacteria</taxon>
        <taxon>Pseudomonadati</taxon>
        <taxon>Bacteroidota</taxon>
        <taxon>Chitinophagia</taxon>
        <taxon>Chitinophagales</taxon>
        <taxon>Chitinophagaceae</taxon>
        <taxon>Flaviaestuariibacter</taxon>
    </lineage>
</organism>
<evidence type="ECO:0000256" key="1">
    <source>
        <dbReference type="ARBA" id="ARBA00004442"/>
    </source>
</evidence>
<feature type="compositionally biased region" description="Basic and acidic residues" evidence="5">
    <location>
        <begin position="435"/>
        <end position="445"/>
    </location>
</feature>
<feature type="chain" id="PRO_5045201856" description="OmpA-like domain-containing protein" evidence="6">
    <location>
        <begin position="19"/>
        <end position="451"/>
    </location>
</feature>
<dbReference type="CDD" id="cd07185">
    <property type="entry name" value="OmpA_C-like"/>
    <property type="match status" value="1"/>
</dbReference>
<feature type="signal peptide" evidence="6">
    <location>
        <begin position="1"/>
        <end position="18"/>
    </location>
</feature>
<dbReference type="SUPFAM" id="SSF103088">
    <property type="entry name" value="OmpA-like"/>
    <property type="match status" value="1"/>
</dbReference>
<evidence type="ECO:0000313" key="9">
    <source>
        <dbReference type="Proteomes" id="UP001501725"/>
    </source>
</evidence>
<dbReference type="PANTHER" id="PTHR30329:SF21">
    <property type="entry name" value="LIPOPROTEIN YIAD-RELATED"/>
    <property type="match status" value="1"/>
</dbReference>
<dbReference type="RefSeq" id="WP_345257911.1">
    <property type="nucleotide sequence ID" value="NZ_BAABGY010000016.1"/>
</dbReference>
<keyword evidence="6" id="KW-0732">Signal</keyword>
<dbReference type="InterPro" id="IPR006664">
    <property type="entry name" value="OMP_bac"/>
</dbReference>
<accession>A0ABP8HPZ9</accession>
<reference evidence="9" key="1">
    <citation type="journal article" date="2019" name="Int. J. Syst. Evol. Microbiol.">
        <title>The Global Catalogue of Microorganisms (GCM) 10K type strain sequencing project: providing services to taxonomists for standard genome sequencing and annotation.</title>
        <authorList>
            <consortium name="The Broad Institute Genomics Platform"/>
            <consortium name="The Broad Institute Genome Sequencing Center for Infectious Disease"/>
            <person name="Wu L."/>
            <person name="Ma J."/>
        </authorList>
    </citation>
    <scope>NUCLEOTIDE SEQUENCE [LARGE SCALE GENOMIC DNA]</scope>
    <source>
        <strain evidence="9">JCM 17919</strain>
    </source>
</reference>
<keyword evidence="2 4" id="KW-0472">Membrane</keyword>
<evidence type="ECO:0000256" key="3">
    <source>
        <dbReference type="ARBA" id="ARBA00023237"/>
    </source>
</evidence>
<feature type="region of interest" description="Disordered" evidence="5">
    <location>
        <begin position="420"/>
        <end position="445"/>
    </location>
</feature>
<dbReference type="InterPro" id="IPR050330">
    <property type="entry name" value="Bact_OuterMem_StrucFunc"/>
</dbReference>
<feature type="compositionally biased region" description="Basic and acidic residues" evidence="5">
    <location>
        <begin position="40"/>
        <end position="62"/>
    </location>
</feature>
<evidence type="ECO:0000256" key="4">
    <source>
        <dbReference type="PROSITE-ProRule" id="PRU00473"/>
    </source>
</evidence>
<dbReference type="InterPro" id="IPR006665">
    <property type="entry name" value="OmpA-like"/>
</dbReference>
<dbReference type="Pfam" id="PF00691">
    <property type="entry name" value="OmpA"/>
    <property type="match status" value="1"/>
</dbReference>
<feature type="region of interest" description="Disordered" evidence="5">
    <location>
        <begin position="40"/>
        <end position="78"/>
    </location>
</feature>
<evidence type="ECO:0000256" key="6">
    <source>
        <dbReference type="SAM" id="SignalP"/>
    </source>
</evidence>
<dbReference type="Gene3D" id="3.30.1330.60">
    <property type="entry name" value="OmpA-like domain"/>
    <property type="match status" value="1"/>
</dbReference>
<dbReference type="Proteomes" id="UP001501725">
    <property type="component" value="Unassembled WGS sequence"/>
</dbReference>
<feature type="compositionally biased region" description="Low complexity" evidence="5">
    <location>
        <begin position="63"/>
        <end position="78"/>
    </location>
</feature>
<keyword evidence="9" id="KW-1185">Reference proteome</keyword>
<evidence type="ECO:0000259" key="7">
    <source>
        <dbReference type="PROSITE" id="PS51123"/>
    </source>
</evidence>
<comment type="caution">
    <text evidence="8">The sequence shown here is derived from an EMBL/GenBank/DDBJ whole genome shotgun (WGS) entry which is preliminary data.</text>
</comment>
<dbReference type="InterPro" id="IPR036737">
    <property type="entry name" value="OmpA-like_sf"/>
</dbReference>
<dbReference type="PANTHER" id="PTHR30329">
    <property type="entry name" value="STATOR ELEMENT OF FLAGELLAR MOTOR COMPLEX"/>
    <property type="match status" value="1"/>
</dbReference>
<dbReference type="EMBL" id="BAABGY010000016">
    <property type="protein sequence ID" value="GAA4342478.1"/>
    <property type="molecule type" value="Genomic_DNA"/>
</dbReference>